<feature type="transmembrane region" description="Helical" evidence="18">
    <location>
        <begin position="153"/>
        <end position="175"/>
    </location>
</feature>
<dbReference type="Pfam" id="PF02518">
    <property type="entry name" value="HATPase_c"/>
    <property type="match status" value="1"/>
</dbReference>
<dbReference type="Gene3D" id="6.10.340.10">
    <property type="match status" value="1"/>
</dbReference>
<evidence type="ECO:0000256" key="3">
    <source>
        <dbReference type="ARBA" id="ARBA00012438"/>
    </source>
</evidence>
<keyword evidence="8 18" id="KW-0812">Transmembrane</keyword>
<dbReference type="PANTHER" id="PTHR45339:SF1">
    <property type="entry name" value="HYBRID SIGNAL TRANSDUCTION HISTIDINE KINASE J"/>
    <property type="match status" value="1"/>
</dbReference>
<dbReference type="SUPFAM" id="SSF55874">
    <property type="entry name" value="ATPase domain of HSP90 chaperone/DNA topoisomerase II/histidine kinase"/>
    <property type="match status" value="1"/>
</dbReference>
<dbReference type="Proteomes" id="UP001165308">
    <property type="component" value="Unassembled WGS sequence"/>
</dbReference>
<evidence type="ECO:0000256" key="11">
    <source>
        <dbReference type="ARBA" id="ARBA00022840"/>
    </source>
</evidence>
<keyword evidence="17" id="KW-0175">Coiled coil</keyword>
<feature type="domain" description="HPt" evidence="22">
    <location>
        <begin position="802"/>
        <end position="899"/>
    </location>
</feature>
<keyword evidence="11 23" id="KW-0067">ATP-binding</keyword>
<evidence type="ECO:0000256" key="9">
    <source>
        <dbReference type="ARBA" id="ARBA00022741"/>
    </source>
</evidence>
<dbReference type="InterPro" id="IPR036890">
    <property type="entry name" value="HATPase_C_sf"/>
</dbReference>
<dbReference type="PROSITE" id="PS50885">
    <property type="entry name" value="HAMP"/>
    <property type="match status" value="1"/>
</dbReference>
<dbReference type="Gene3D" id="3.30.565.10">
    <property type="entry name" value="Histidine kinase-like ATPase, C-terminal domain"/>
    <property type="match status" value="1"/>
</dbReference>
<dbReference type="Gene3D" id="3.40.50.2300">
    <property type="match status" value="1"/>
</dbReference>
<dbReference type="PROSITE" id="PS50110">
    <property type="entry name" value="RESPONSE_REGULATORY"/>
    <property type="match status" value="1"/>
</dbReference>
<evidence type="ECO:0000256" key="8">
    <source>
        <dbReference type="ARBA" id="ARBA00022692"/>
    </source>
</evidence>
<evidence type="ECO:0000259" key="21">
    <source>
        <dbReference type="PROSITE" id="PS50885"/>
    </source>
</evidence>
<evidence type="ECO:0000256" key="5">
    <source>
        <dbReference type="ARBA" id="ARBA00022519"/>
    </source>
</evidence>
<keyword evidence="5" id="KW-0997">Cell inner membrane</keyword>
<dbReference type="SMART" id="SM00388">
    <property type="entry name" value="HisKA"/>
    <property type="match status" value="1"/>
</dbReference>
<evidence type="ECO:0000256" key="6">
    <source>
        <dbReference type="ARBA" id="ARBA00022553"/>
    </source>
</evidence>
<evidence type="ECO:0000256" key="13">
    <source>
        <dbReference type="ARBA" id="ARBA00023012"/>
    </source>
</evidence>
<dbReference type="SMART" id="SM00448">
    <property type="entry name" value="REC"/>
    <property type="match status" value="1"/>
</dbReference>
<dbReference type="Gene3D" id="1.20.120.160">
    <property type="entry name" value="HPT domain"/>
    <property type="match status" value="1"/>
</dbReference>
<comment type="subcellular location">
    <subcellularLocation>
        <location evidence="2">Cell inner membrane</location>
        <topology evidence="2">Multi-pass membrane protein</topology>
    </subcellularLocation>
</comment>
<dbReference type="PRINTS" id="PR00344">
    <property type="entry name" value="BCTRLSENSOR"/>
</dbReference>
<keyword evidence="9" id="KW-0547">Nucleotide-binding</keyword>
<keyword evidence="4" id="KW-1003">Cell membrane</keyword>
<dbReference type="InterPro" id="IPR005467">
    <property type="entry name" value="His_kinase_dom"/>
</dbReference>
<protein>
    <recommendedName>
        <fullName evidence="3">histidine kinase</fullName>
        <ecNumber evidence="3">2.7.13.3</ecNumber>
    </recommendedName>
</protein>
<dbReference type="InterPro" id="IPR004358">
    <property type="entry name" value="Sig_transdc_His_kin-like_C"/>
</dbReference>
<evidence type="ECO:0000256" key="1">
    <source>
        <dbReference type="ARBA" id="ARBA00000085"/>
    </source>
</evidence>
<dbReference type="InterPro" id="IPR036097">
    <property type="entry name" value="HisK_dim/P_sf"/>
</dbReference>
<dbReference type="PANTHER" id="PTHR45339">
    <property type="entry name" value="HYBRID SIGNAL TRANSDUCTION HISTIDINE KINASE J"/>
    <property type="match status" value="1"/>
</dbReference>
<evidence type="ECO:0000256" key="12">
    <source>
        <dbReference type="ARBA" id="ARBA00022989"/>
    </source>
</evidence>
<keyword evidence="7" id="KW-0808">Transferase</keyword>
<reference evidence="23" key="1">
    <citation type="submission" date="2022-05" db="EMBL/GenBank/DDBJ databases">
        <title>Halomonas geminus sp. nov. and Halomonas llamarensis sp. nov. isolated from high-altitude salars of the Atacama Desert.</title>
        <authorList>
            <person name="Hintersatz C."/>
            <person name="Rojas L.A."/>
            <person name="Wei T.-S."/>
            <person name="Kutschke S."/>
            <person name="Lehmann F."/>
            <person name="Jain R."/>
            <person name="Pollmann K."/>
        </authorList>
    </citation>
    <scope>NUCLEOTIDE SEQUENCE</scope>
    <source>
        <strain evidence="23">ATCHA</strain>
    </source>
</reference>
<evidence type="ECO:0000256" key="10">
    <source>
        <dbReference type="ARBA" id="ARBA00022777"/>
    </source>
</evidence>
<dbReference type="SUPFAM" id="SSF52172">
    <property type="entry name" value="CheY-like"/>
    <property type="match status" value="1"/>
</dbReference>
<feature type="modified residue" description="Phosphohistidine" evidence="15">
    <location>
        <position position="841"/>
    </location>
</feature>
<evidence type="ECO:0000256" key="14">
    <source>
        <dbReference type="ARBA" id="ARBA00023136"/>
    </source>
</evidence>
<feature type="modified residue" description="4-aspartylphosphate" evidence="16">
    <location>
        <position position="696"/>
    </location>
</feature>
<feature type="domain" description="HAMP" evidence="21">
    <location>
        <begin position="177"/>
        <end position="229"/>
    </location>
</feature>
<dbReference type="CDD" id="cd00082">
    <property type="entry name" value="HisKA"/>
    <property type="match status" value="1"/>
</dbReference>
<dbReference type="RefSeq" id="WP_250079608.1">
    <property type="nucleotide sequence ID" value="NZ_JAMJPJ010000002.1"/>
</dbReference>
<dbReference type="InterPro" id="IPR001789">
    <property type="entry name" value="Sig_transdc_resp-reg_receiver"/>
</dbReference>
<name>A0ABT0SLW9_9GAMM</name>
<evidence type="ECO:0000256" key="18">
    <source>
        <dbReference type="SAM" id="Phobius"/>
    </source>
</evidence>
<feature type="domain" description="Response regulatory" evidence="20">
    <location>
        <begin position="645"/>
        <end position="764"/>
    </location>
</feature>
<accession>A0ABT0SLW9</accession>
<evidence type="ECO:0000256" key="4">
    <source>
        <dbReference type="ARBA" id="ARBA00022475"/>
    </source>
</evidence>
<organism evidence="23 24">
    <name type="scientific">Halomonas llamarensis</name>
    <dbReference type="NCBI Taxonomy" id="2945104"/>
    <lineage>
        <taxon>Bacteria</taxon>
        <taxon>Pseudomonadati</taxon>
        <taxon>Pseudomonadota</taxon>
        <taxon>Gammaproteobacteria</taxon>
        <taxon>Oceanospirillales</taxon>
        <taxon>Halomonadaceae</taxon>
        <taxon>Halomonas</taxon>
    </lineage>
</organism>
<dbReference type="SUPFAM" id="SSF47226">
    <property type="entry name" value="Histidine-containing phosphotransfer domain, HPT domain"/>
    <property type="match status" value="1"/>
</dbReference>
<evidence type="ECO:0000256" key="16">
    <source>
        <dbReference type="PROSITE-ProRule" id="PRU00169"/>
    </source>
</evidence>
<evidence type="ECO:0000256" key="15">
    <source>
        <dbReference type="PROSITE-ProRule" id="PRU00110"/>
    </source>
</evidence>
<evidence type="ECO:0000313" key="24">
    <source>
        <dbReference type="Proteomes" id="UP001165308"/>
    </source>
</evidence>
<evidence type="ECO:0000259" key="19">
    <source>
        <dbReference type="PROSITE" id="PS50109"/>
    </source>
</evidence>
<dbReference type="InterPro" id="IPR011006">
    <property type="entry name" value="CheY-like_superfamily"/>
</dbReference>
<keyword evidence="24" id="KW-1185">Reference proteome</keyword>
<evidence type="ECO:0000259" key="20">
    <source>
        <dbReference type="PROSITE" id="PS50110"/>
    </source>
</evidence>
<dbReference type="InterPro" id="IPR003661">
    <property type="entry name" value="HisK_dim/P_dom"/>
</dbReference>
<evidence type="ECO:0000256" key="2">
    <source>
        <dbReference type="ARBA" id="ARBA00004429"/>
    </source>
</evidence>
<keyword evidence="10" id="KW-0418">Kinase</keyword>
<dbReference type="PROSITE" id="PS50894">
    <property type="entry name" value="HPT"/>
    <property type="match status" value="1"/>
</dbReference>
<feature type="domain" description="Histidine kinase" evidence="19">
    <location>
        <begin position="276"/>
        <end position="502"/>
    </location>
</feature>
<dbReference type="GO" id="GO:0005524">
    <property type="term" value="F:ATP binding"/>
    <property type="evidence" value="ECO:0007669"/>
    <property type="project" value="UniProtKB-KW"/>
</dbReference>
<evidence type="ECO:0000256" key="17">
    <source>
        <dbReference type="SAM" id="Coils"/>
    </source>
</evidence>
<dbReference type="Pfam" id="PF00512">
    <property type="entry name" value="HisKA"/>
    <property type="match status" value="1"/>
</dbReference>
<evidence type="ECO:0000256" key="7">
    <source>
        <dbReference type="ARBA" id="ARBA00022679"/>
    </source>
</evidence>
<dbReference type="InterPro" id="IPR019247">
    <property type="entry name" value="Histidine_kinase_BarA_N"/>
</dbReference>
<dbReference type="Pfam" id="PF00072">
    <property type="entry name" value="Response_reg"/>
    <property type="match status" value="1"/>
</dbReference>
<feature type="coiled-coil region" evidence="17">
    <location>
        <begin position="210"/>
        <end position="262"/>
    </location>
</feature>
<dbReference type="Gene3D" id="1.10.287.130">
    <property type="match status" value="1"/>
</dbReference>
<dbReference type="InterPro" id="IPR008207">
    <property type="entry name" value="Sig_transdc_His_kin_Hpt_dom"/>
</dbReference>
<dbReference type="CDD" id="cd16922">
    <property type="entry name" value="HATPase_EvgS-ArcB-TorS-like"/>
    <property type="match status" value="1"/>
</dbReference>
<dbReference type="CDD" id="cd17546">
    <property type="entry name" value="REC_hyHK_CKI1_RcsC-like"/>
    <property type="match status" value="1"/>
</dbReference>
<dbReference type="Pfam" id="PF09984">
    <property type="entry name" value="sCache_4"/>
    <property type="match status" value="1"/>
</dbReference>
<dbReference type="SUPFAM" id="SSF47384">
    <property type="entry name" value="Homodimeric domain of signal transducing histidine kinase"/>
    <property type="match status" value="1"/>
</dbReference>
<keyword evidence="14 18" id="KW-0472">Membrane</keyword>
<evidence type="ECO:0000313" key="23">
    <source>
        <dbReference type="EMBL" id="MCL7928793.1"/>
    </source>
</evidence>
<feature type="transmembrane region" description="Helical" evidence="18">
    <location>
        <begin position="6"/>
        <end position="28"/>
    </location>
</feature>
<gene>
    <name evidence="23" type="ORF">M8006_02155</name>
</gene>
<keyword evidence="6 16" id="KW-0597">Phosphoprotein</keyword>
<dbReference type="EC" id="2.7.13.3" evidence="3"/>
<comment type="catalytic activity">
    <reaction evidence="1">
        <text>ATP + protein L-histidine = ADP + protein N-phospho-L-histidine.</text>
        <dbReference type="EC" id="2.7.13.3"/>
    </reaction>
</comment>
<keyword evidence="13" id="KW-0902">Two-component regulatory system</keyword>
<comment type="caution">
    <text evidence="23">The sequence shown here is derived from an EMBL/GenBank/DDBJ whole genome shotgun (WGS) entry which is preliminary data.</text>
</comment>
<proteinExistence type="predicted"/>
<evidence type="ECO:0000259" key="22">
    <source>
        <dbReference type="PROSITE" id="PS50894"/>
    </source>
</evidence>
<dbReference type="Pfam" id="PF01627">
    <property type="entry name" value="Hpt"/>
    <property type="match status" value="1"/>
</dbReference>
<dbReference type="SMART" id="SM00387">
    <property type="entry name" value="HATPase_c"/>
    <property type="match status" value="1"/>
</dbReference>
<dbReference type="InterPro" id="IPR003594">
    <property type="entry name" value="HATPase_dom"/>
</dbReference>
<dbReference type="PROSITE" id="PS50109">
    <property type="entry name" value="HIS_KIN"/>
    <property type="match status" value="1"/>
</dbReference>
<feature type="coiled-coil region" evidence="17">
    <location>
        <begin position="871"/>
        <end position="898"/>
    </location>
</feature>
<dbReference type="EMBL" id="JAMJPJ010000002">
    <property type="protein sequence ID" value="MCL7928793.1"/>
    <property type="molecule type" value="Genomic_DNA"/>
</dbReference>
<keyword evidence="12 18" id="KW-1133">Transmembrane helix</keyword>
<dbReference type="InterPro" id="IPR036641">
    <property type="entry name" value="HPT_dom_sf"/>
</dbReference>
<dbReference type="InterPro" id="IPR003660">
    <property type="entry name" value="HAMP_dom"/>
</dbReference>
<sequence length="903" mass="99806">MSLNTRLLFALMGIPLCVYAAMAVLLVVNSDQASRQALKERLQDSSELIAPSLSQALSQANPEVLTQLTQRLLEQDSLRAVALYNADGERLISLGHMTLPTPATQIPNEFQLNTDATVWQLRQPLPAEDNPSRSGWLEAEVDTRALTLGHYRWIATLSLVGMLLGIALFLLAFAISRFATRPLEEANLALYRLSRGDYHLHLASDSTREHQQLADNIHTLTRTMQRAQHEMQTQIEHATSELQESMETIEEQNIELDMAHRNALRANAVKSEFLANMSHEIRTPLNGIIGFCRLLGRSKLDSRQQEWLQHVHRACDNLVMLVNDVLDFSKLEANRLTLEEADIDMVTLVDEAIGLHAPEAQRKQLQLVAMVYDDIPMPLRGDPLRLHQVLSNLLSNAIKFTHEGDVIVRVMLDSEIATQHKRAQTVLRISISDTGIGLSHEQQKQLFQAFTQAEPSHSREFGGSGLGLTICQQLIQRMGGEISVESEPGKGATFAFTLPLLAPHAKERPVELTLPGSTICLHEPHAPTRFVLTHLIERWGGKPRPLSALETSQLLIISATQEELHGPTINTLQATIEATPCPVLVLANVASLDAPRLTYPHGGELIAKPITRTTLASALKRQLLETPQVALSATTETHKTTHHLHILVVDDNTSNRELLKALLERDGIIVTTAEGGQQALTFAKSASKPFDMVLMDIRMSGMDGVQTTQALRRLGGPWASCPVIAVTAHALNNERQQWLNEGLDEVLVKPIDEAKLHQMLQRFLGVTIATPTTQTVTPRPAHAPETLAIVDLTLGERLAGGSPARAHTQLILLIDSLDASEANIRQAVNQQDEAALLDAVHHLNGASRYCGAPELALLVETLETRLRTRGMAQAQTLLEDLYASMQRLRDERQRLTDAFYVSS</sequence>